<proteinExistence type="predicted"/>
<gene>
    <name evidence="3" type="ORF">QO018_002832</name>
</gene>
<dbReference type="Pfam" id="PF13116">
    <property type="entry name" value="YhdP"/>
    <property type="match status" value="1"/>
</dbReference>
<evidence type="ECO:0000313" key="3">
    <source>
        <dbReference type="EMBL" id="MDQ0533965.1"/>
    </source>
</evidence>
<dbReference type="InterPro" id="IPR025263">
    <property type="entry name" value="YhdP_central"/>
</dbReference>
<dbReference type="Proteomes" id="UP001244552">
    <property type="component" value="Unassembled WGS sequence"/>
</dbReference>
<sequence>MIRRTTKIVAVALTGVAATAVAAGGLLAWRLSQGPIELDPLIPYIEQALSDSDGRFRVDIGELVLSLEDERGLDGRSSGGARRLDLRARRVQALNAEGGELAAVPEMGIGLSIPALLRGTLSPTRLDLVRPRLTVLRRADGSLAFDVRADGNATARRSETEPDPLEEVLASLRQPPAIDRPLGLLRRLSVLGADLTVENRMLDLSWHAKRADVILDRDALGTQAQARLTLDLARGGTDPARPGSQADVTVAATGRYDNAAGTSELSLAVDGLEPAALSRIGPAMAPLAAVRLPLSGTVTARLDQRFDPSWLTVDLRGGTGTLDLPQLRPEPVDVRGLDLRGSLDVAARRLAVESLSLRALGPDPASPVALTAKGELTEDGDGRRHARADLSLTAGGQTAGLSLSGEQAAGGGGRAAARLAEVVPSALAGLAPALAPLAAAALPLSGTLDVAFDPSLQPTGGRADLTAGRGLLRLPAQFEAPVPVASASLRLQGDRDLVRLDGLSLVLGDDGGPQPRVEATATARRQGDGMAVEAQATARGVPVDGLRRYWPVTAGPNAREWVTSNLSHGTVTEARAEVALTVPVASPVKPELTRFGASIAGEDVTVRYFHDLTPVTGAGVEAATDGKTFTITTKGGRIPNPKSGDIELGAGKVVIGGLDVGKETMDIRLPVQGPVRSILTLIDMPPLGYPTKLEMDPARTQGTAEAQLHFAFPLLVDLKTEQLDLEVAGKLHKVGVEKVAAGLTATEGELSLALDLKAMEIKGNAKLDGIPVAIEWKESFDSAAKGPRTRIAVKGEAGADDLRAHGIDLEDRVQGPFGADVLFTVDRRHKLLLTAGLNLEKTRLSIDELAWRKPAGRPGTGKLTLEFDKDRPARISNLTVDAGDLHAVANLELADGGKRVARVQAPVFKLGETDLRADVTVLPPAAPGGPAGGYSGTIAGTSLDARGLTGKAQPDAPPGAAKPPPKVEAGDGRKTPLDLAIKFDSVVFGEGRRLRQVAGTMRRNSTAWTLLDLAGRSGIPGDAGSGVSLSWRPGAQGQFDLAITADDLGAALRSMDLNDRMRGGRLRLTGRSVEPRPDAAIAGKAEIRDYTLIDVPALARILNAISPSGFAELLGGGKGVNFGRMSAEFRKEGRLLTLKDLRTSGSALGLTLEGQIDLETDTANLKGTIVPIYGLNRLIGQIPLLGDALSGGEGQGIFSATWHVQGPLSNPDVSVNPLAVLAPGFLRNLFFLGGDGVAAPDTAPPPESHMR</sequence>
<protein>
    <recommendedName>
        <fullName evidence="2">YhdP central domain-containing protein</fullName>
    </recommendedName>
</protein>
<name>A0ABU0MKG9_9PROT</name>
<reference evidence="3 4" key="1">
    <citation type="submission" date="2023-07" db="EMBL/GenBank/DDBJ databases">
        <title>Genomic Encyclopedia of Type Strains, Phase IV (KMG-IV): sequencing the most valuable type-strain genomes for metagenomic binning, comparative biology and taxonomic classification.</title>
        <authorList>
            <person name="Goeker M."/>
        </authorList>
    </citation>
    <scope>NUCLEOTIDE SEQUENCE [LARGE SCALE GENOMIC DNA]</scope>
    <source>
        <strain evidence="3 4">DSM 19922</strain>
    </source>
</reference>
<feature type="compositionally biased region" description="Pro residues" evidence="1">
    <location>
        <begin position="955"/>
        <end position="966"/>
    </location>
</feature>
<feature type="domain" description="YhdP central" evidence="2">
    <location>
        <begin position="454"/>
        <end position="903"/>
    </location>
</feature>
<dbReference type="EMBL" id="JAUSVU010000009">
    <property type="protein sequence ID" value="MDQ0533965.1"/>
    <property type="molecule type" value="Genomic_DNA"/>
</dbReference>
<evidence type="ECO:0000256" key="1">
    <source>
        <dbReference type="SAM" id="MobiDB-lite"/>
    </source>
</evidence>
<evidence type="ECO:0000313" key="4">
    <source>
        <dbReference type="Proteomes" id="UP001244552"/>
    </source>
</evidence>
<organism evidence="3 4">
    <name type="scientific">Azospirillum picis</name>
    <dbReference type="NCBI Taxonomy" id="488438"/>
    <lineage>
        <taxon>Bacteria</taxon>
        <taxon>Pseudomonadati</taxon>
        <taxon>Pseudomonadota</taxon>
        <taxon>Alphaproteobacteria</taxon>
        <taxon>Rhodospirillales</taxon>
        <taxon>Azospirillaceae</taxon>
        <taxon>Azospirillum</taxon>
    </lineage>
</organism>
<feature type="region of interest" description="Disordered" evidence="1">
    <location>
        <begin position="363"/>
        <end position="383"/>
    </location>
</feature>
<feature type="region of interest" description="Disordered" evidence="1">
    <location>
        <begin position="926"/>
        <end position="974"/>
    </location>
</feature>
<evidence type="ECO:0000259" key="2">
    <source>
        <dbReference type="Pfam" id="PF13116"/>
    </source>
</evidence>
<dbReference type="RefSeq" id="WP_209982747.1">
    <property type="nucleotide sequence ID" value="NZ_JAGINO010000009.1"/>
</dbReference>
<keyword evidence="4" id="KW-1185">Reference proteome</keyword>
<accession>A0ABU0MKG9</accession>
<comment type="caution">
    <text evidence="3">The sequence shown here is derived from an EMBL/GenBank/DDBJ whole genome shotgun (WGS) entry which is preliminary data.</text>
</comment>